<dbReference type="EMBL" id="JBFNXQ010000101">
    <property type="protein sequence ID" value="MEX5721037.1"/>
    <property type="molecule type" value="Genomic_DNA"/>
</dbReference>
<accession>A0ABV3XKM7</accession>
<dbReference type="Proteomes" id="UP001560045">
    <property type="component" value="Unassembled WGS sequence"/>
</dbReference>
<comment type="caution">
    <text evidence="3">The sequence shown here is derived from an EMBL/GenBank/DDBJ whole genome shotgun (WGS) entry which is preliminary data.</text>
</comment>
<feature type="compositionally biased region" description="Low complexity" evidence="1">
    <location>
        <begin position="115"/>
        <end position="128"/>
    </location>
</feature>
<protein>
    <submittedName>
        <fullName evidence="3">Zf-TFIIB domain-containing protein</fullName>
    </submittedName>
</protein>
<evidence type="ECO:0000313" key="3">
    <source>
        <dbReference type="EMBL" id="MEX5721037.1"/>
    </source>
</evidence>
<gene>
    <name evidence="3" type="ORF">ABQ292_22010</name>
</gene>
<feature type="compositionally biased region" description="Low complexity" evidence="1">
    <location>
        <begin position="77"/>
        <end position="97"/>
    </location>
</feature>
<feature type="region of interest" description="Disordered" evidence="1">
    <location>
        <begin position="49"/>
        <end position="97"/>
    </location>
</feature>
<dbReference type="Pfam" id="PF13453">
    <property type="entry name" value="Zn_ribbon_TFIIB"/>
    <property type="match status" value="1"/>
</dbReference>
<proteinExistence type="predicted"/>
<dbReference type="RefSeq" id="WP_369209851.1">
    <property type="nucleotide sequence ID" value="NZ_JBFNXQ010000101.1"/>
</dbReference>
<feature type="domain" description="Transcription factor zinc-finger" evidence="2">
    <location>
        <begin position="5"/>
        <end position="43"/>
    </location>
</feature>
<name>A0ABV3XKM7_9ACTN</name>
<organism evidence="3 4">
    <name type="scientific">Geodermatophilus maliterrae</name>
    <dbReference type="NCBI Taxonomy" id="3162531"/>
    <lineage>
        <taxon>Bacteria</taxon>
        <taxon>Bacillati</taxon>
        <taxon>Actinomycetota</taxon>
        <taxon>Actinomycetes</taxon>
        <taxon>Geodermatophilales</taxon>
        <taxon>Geodermatophilaceae</taxon>
        <taxon>Geodermatophilus</taxon>
    </lineage>
</organism>
<evidence type="ECO:0000256" key="1">
    <source>
        <dbReference type="SAM" id="MobiDB-lite"/>
    </source>
</evidence>
<feature type="compositionally biased region" description="Low complexity" evidence="1">
    <location>
        <begin position="55"/>
        <end position="68"/>
    </location>
</feature>
<evidence type="ECO:0000313" key="4">
    <source>
        <dbReference type="Proteomes" id="UP001560045"/>
    </source>
</evidence>
<keyword evidence="4" id="KW-1185">Reference proteome</keyword>
<evidence type="ECO:0000259" key="2">
    <source>
        <dbReference type="Pfam" id="PF13453"/>
    </source>
</evidence>
<reference evidence="3 4" key="1">
    <citation type="submission" date="2024-06" db="EMBL/GenBank/DDBJ databases">
        <title>Draft genome sequence of Geodermatophilus badlandi, a novel member of the Geodermatophilaceae isolated from badland sedimentary rocks in the Red desert, Wyoming, USA.</title>
        <authorList>
            <person name="Ben Tekaya S."/>
            <person name="Nouioui I."/>
            <person name="Flores G.M."/>
            <person name="Shaal M.N."/>
            <person name="Bredoire F."/>
            <person name="Basile F."/>
            <person name="Van Diepen L."/>
            <person name="Ward N.L."/>
        </authorList>
    </citation>
    <scope>NUCLEOTIDE SEQUENCE [LARGE SCALE GENOMIC DNA]</scope>
    <source>
        <strain evidence="3 4">WL48A</strain>
    </source>
</reference>
<dbReference type="InterPro" id="IPR027392">
    <property type="entry name" value="TF_Znf"/>
</dbReference>
<sequence length="143" mass="14725">MDLVCPKCQGAMRTYERNGVHVDQCTECRGIFLDRGELERLVDAETAWHGGGGAAAQPAGQQHGTAHGRPSHGQPSGQPYAQPAYGQPAGGAQYPAAGGAGLGAVVNEVLGAVRGGQSSHGSSHGSSYGHKKRKESFLSDLFG</sequence>
<feature type="region of interest" description="Disordered" evidence="1">
    <location>
        <begin position="115"/>
        <end position="143"/>
    </location>
</feature>